<dbReference type="Proteomes" id="UP000002729">
    <property type="component" value="Unassembled WGS sequence"/>
</dbReference>
<dbReference type="OrthoDB" id="421232at2759"/>
<dbReference type="SUPFAM" id="SSF55120">
    <property type="entry name" value="Pseudouridine synthase"/>
    <property type="match status" value="1"/>
</dbReference>
<dbReference type="EMBL" id="GL833177">
    <property type="protein sequence ID" value="EGB03315.1"/>
    <property type="molecule type" value="Genomic_DNA"/>
</dbReference>
<sequence>MTELAIWHLFRREKSIAYMWFACAKLADIDTKKLKWEILEREPLEYVEDNISRGSLALTAESFAPYASAIGSGLNPEWPDLSRSTSNLSAYRHFSITNGKQRWARRVLASQEALKVVLSCRSQAFNLATKSLLSGTLSFVGALLVIRRLIVDALSIRNVPMPLLEGLDIAQRNFLKSLRLFIVTYWTIDGPLASSRHCTPPPNCVLDTVHALAAAKLLDEDVFILAIRIMRRWAEPLDDAQQIAKNRHCPGKALGEFRDDIPRVLWCAEHWVILYKPCKWAVSWCAKIRADMVKVERTWVMTQGGLSEHRTIAPLDCDLEPFGPGDRQARPRDLLFWLLRTCEQLSINTLPVAYQQHPIQADRCLSYGVSHRLDAQTSGPLIVARSYWGWAWLQLLFRTKRVAKHYVCLCDGLVKLAPGTLISWPLIREAIPGRVSMRSIVSCNGMGAVTEIAAVAHLLGPHAHMHGSGPHGHLAAIAVIRIKLGTVWLRSAFGRAAFIKSVCTWQPKATRSSQMSFMVLDGSHGVHAFSFTVFHCDLRRVLSMMDACDELSHNLLLSWLGRGGTARKNDRAASHEMPMEEENAQALSSLGATIDFTPFLSVILVLFKTMEI</sequence>
<dbReference type="RefSeq" id="XP_009041995.1">
    <property type="nucleotide sequence ID" value="XM_009043747.1"/>
</dbReference>
<dbReference type="GO" id="GO:0001522">
    <property type="term" value="P:pseudouridine synthesis"/>
    <property type="evidence" value="ECO:0007669"/>
    <property type="project" value="InterPro"/>
</dbReference>
<dbReference type="InterPro" id="IPR020103">
    <property type="entry name" value="PsdUridine_synth_cat_dom_sf"/>
</dbReference>
<dbReference type="InterPro" id="IPR006145">
    <property type="entry name" value="PsdUridine_synth_RsuA/RluA"/>
</dbReference>
<dbReference type="GeneID" id="20226619"/>
<name>F0YNK2_AURAN</name>
<dbReference type="GO" id="GO:0003723">
    <property type="term" value="F:RNA binding"/>
    <property type="evidence" value="ECO:0007669"/>
    <property type="project" value="InterPro"/>
</dbReference>
<dbReference type="Gene3D" id="3.30.2350.10">
    <property type="entry name" value="Pseudouridine synthase"/>
    <property type="match status" value="1"/>
</dbReference>
<protein>
    <recommendedName>
        <fullName evidence="1">Pseudouridine synthase RsuA/RluA-like domain-containing protein</fullName>
    </recommendedName>
</protein>
<dbReference type="AlphaFoldDB" id="F0YNK2"/>
<evidence type="ECO:0000313" key="3">
    <source>
        <dbReference type="Proteomes" id="UP000002729"/>
    </source>
</evidence>
<gene>
    <name evidence="2" type="ORF">AURANDRAFT_68127</name>
</gene>
<evidence type="ECO:0000259" key="1">
    <source>
        <dbReference type="Pfam" id="PF00849"/>
    </source>
</evidence>
<keyword evidence="3" id="KW-1185">Reference proteome</keyword>
<dbReference type="Pfam" id="PF00849">
    <property type="entry name" value="PseudoU_synth_2"/>
    <property type="match status" value="1"/>
</dbReference>
<proteinExistence type="predicted"/>
<dbReference type="InParanoid" id="F0YNK2"/>
<evidence type="ECO:0000313" key="2">
    <source>
        <dbReference type="EMBL" id="EGB03315.1"/>
    </source>
</evidence>
<feature type="domain" description="Pseudouridine synthase RsuA/RluA-like" evidence="1">
    <location>
        <begin position="368"/>
        <end position="411"/>
    </location>
</feature>
<organism evidence="3">
    <name type="scientific">Aureococcus anophagefferens</name>
    <name type="common">Harmful bloom alga</name>
    <dbReference type="NCBI Taxonomy" id="44056"/>
    <lineage>
        <taxon>Eukaryota</taxon>
        <taxon>Sar</taxon>
        <taxon>Stramenopiles</taxon>
        <taxon>Ochrophyta</taxon>
        <taxon>Pelagophyceae</taxon>
        <taxon>Pelagomonadales</taxon>
        <taxon>Pelagomonadaceae</taxon>
        <taxon>Aureococcus</taxon>
    </lineage>
</organism>
<dbReference type="GO" id="GO:0009982">
    <property type="term" value="F:pseudouridine synthase activity"/>
    <property type="evidence" value="ECO:0007669"/>
    <property type="project" value="InterPro"/>
</dbReference>
<accession>F0YNK2</accession>
<dbReference type="KEGG" id="aaf:AURANDRAFT_68127"/>
<reference evidence="2 3" key="1">
    <citation type="journal article" date="2011" name="Proc. Natl. Acad. Sci. U.S.A.">
        <title>Niche of harmful alga Aureococcus anophagefferens revealed through ecogenomics.</title>
        <authorList>
            <person name="Gobler C.J."/>
            <person name="Berry D.L."/>
            <person name="Dyhrman S.T."/>
            <person name="Wilhelm S.W."/>
            <person name="Salamov A."/>
            <person name="Lobanov A.V."/>
            <person name="Zhang Y."/>
            <person name="Collier J.L."/>
            <person name="Wurch L.L."/>
            <person name="Kustka A.B."/>
            <person name="Dill B.D."/>
            <person name="Shah M."/>
            <person name="VerBerkmoes N.C."/>
            <person name="Kuo A."/>
            <person name="Terry A."/>
            <person name="Pangilinan J."/>
            <person name="Lindquist E.A."/>
            <person name="Lucas S."/>
            <person name="Paulsen I.T."/>
            <person name="Hattenrath-Lehmann T.K."/>
            <person name="Talmage S.C."/>
            <person name="Walker E.A."/>
            <person name="Koch F."/>
            <person name="Burson A.M."/>
            <person name="Marcoval M.A."/>
            <person name="Tang Y.Z."/>
            <person name="Lecleir G.R."/>
            <person name="Coyne K.J."/>
            <person name="Berg G.M."/>
            <person name="Bertrand E.M."/>
            <person name="Saito M.A."/>
            <person name="Gladyshev V.N."/>
            <person name="Grigoriev I.V."/>
        </authorList>
    </citation>
    <scope>NUCLEOTIDE SEQUENCE [LARGE SCALE GENOMIC DNA]</scope>
    <source>
        <strain evidence="3">CCMP 1984</strain>
    </source>
</reference>